<protein>
    <submittedName>
        <fullName evidence="6">CRP-like cAMP-binding protein</fullName>
    </submittedName>
</protein>
<dbReference type="GO" id="GO:0003677">
    <property type="term" value="F:DNA binding"/>
    <property type="evidence" value="ECO:0007669"/>
    <property type="project" value="UniProtKB-KW"/>
</dbReference>
<dbReference type="InterPro" id="IPR014710">
    <property type="entry name" value="RmlC-like_jellyroll"/>
</dbReference>
<sequence>MDYKFISETELFAGTTQEETKIMLKCLGAEERRYPKDHTIYHMGQTVHRLGLLLEGGVNIVRTDVWGNENIIGHVLPGDVFAETYACNPEEPMMADVMTTLESRVVFLDVGKVIQTCSSSCDHHERLIRNLLVTMSVKNLNLSRKINHITPKTIRERLLSYLSWEAVRQGKMYIDIPFSRQQLADYLSVDRSALSSELSKMQKEGLLSYKKNHFILKEAKTDGMYLKMED</sequence>
<dbReference type="PROSITE" id="PS50042">
    <property type="entry name" value="CNMP_BINDING_3"/>
    <property type="match status" value="1"/>
</dbReference>
<keyword evidence="7" id="KW-1185">Reference proteome</keyword>
<dbReference type="SUPFAM" id="SSF46785">
    <property type="entry name" value="Winged helix' DNA-binding domain"/>
    <property type="match status" value="1"/>
</dbReference>
<proteinExistence type="predicted"/>
<evidence type="ECO:0000256" key="3">
    <source>
        <dbReference type="ARBA" id="ARBA00023163"/>
    </source>
</evidence>
<gene>
    <name evidence="6" type="ORF">EDD59_10253</name>
</gene>
<dbReference type="Pfam" id="PF13545">
    <property type="entry name" value="HTH_Crp_2"/>
    <property type="match status" value="1"/>
</dbReference>
<evidence type="ECO:0000256" key="1">
    <source>
        <dbReference type="ARBA" id="ARBA00023015"/>
    </source>
</evidence>
<dbReference type="PROSITE" id="PS51063">
    <property type="entry name" value="HTH_CRP_2"/>
    <property type="match status" value="1"/>
</dbReference>
<evidence type="ECO:0000259" key="4">
    <source>
        <dbReference type="PROSITE" id="PS50042"/>
    </source>
</evidence>
<keyword evidence="3" id="KW-0804">Transcription</keyword>
<dbReference type="EMBL" id="SLZZ01000002">
    <property type="protein sequence ID" value="TCS82190.1"/>
    <property type="molecule type" value="Genomic_DNA"/>
</dbReference>
<keyword evidence="2" id="KW-0238">DNA-binding</keyword>
<feature type="domain" description="Cyclic nucleotide-binding" evidence="4">
    <location>
        <begin position="11"/>
        <end position="134"/>
    </location>
</feature>
<dbReference type="GO" id="GO:0006355">
    <property type="term" value="P:regulation of DNA-templated transcription"/>
    <property type="evidence" value="ECO:0007669"/>
    <property type="project" value="InterPro"/>
</dbReference>
<dbReference type="Gene3D" id="2.60.120.10">
    <property type="entry name" value="Jelly Rolls"/>
    <property type="match status" value="1"/>
</dbReference>
<keyword evidence="1" id="KW-0805">Transcription regulation</keyword>
<dbReference type="Proteomes" id="UP000295726">
    <property type="component" value="Unassembled WGS sequence"/>
</dbReference>
<dbReference type="InterPro" id="IPR000595">
    <property type="entry name" value="cNMP-bd_dom"/>
</dbReference>
<evidence type="ECO:0000313" key="6">
    <source>
        <dbReference type="EMBL" id="TCS82190.1"/>
    </source>
</evidence>
<dbReference type="SUPFAM" id="SSF51206">
    <property type="entry name" value="cAMP-binding domain-like"/>
    <property type="match status" value="1"/>
</dbReference>
<comment type="caution">
    <text evidence="6">The sequence shown here is derived from an EMBL/GenBank/DDBJ whole genome shotgun (WGS) entry which is preliminary data.</text>
</comment>
<dbReference type="Pfam" id="PF00027">
    <property type="entry name" value="cNMP_binding"/>
    <property type="match status" value="1"/>
</dbReference>
<dbReference type="RefSeq" id="WP_132378323.1">
    <property type="nucleotide sequence ID" value="NZ_DAIQXH010000047.1"/>
</dbReference>
<reference evidence="6 7" key="1">
    <citation type="submission" date="2019-03" db="EMBL/GenBank/DDBJ databases">
        <title>Genomic Encyclopedia of Type Strains, Phase IV (KMG-IV): sequencing the most valuable type-strain genomes for metagenomic binning, comparative biology and taxonomic classification.</title>
        <authorList>
            <person name="Goeker M."/>
        </authorList>
    </citation>
    <scope>NUCLEOTIDE SEQUENCE [LARGE SCALE GENOMIC DNA]</scope>
    <source>
        <strain evidence="6 7">DSM 29489</strain>
    </source>
</reference>
<evidence type="ECO:0000256" key="2">
    <source>
        <dbReference type="ARBA" id="ARBA00023125"/>
    </source>
</evidence>
<name>A0A4R3KG47_9FIRM</name>
<evidence type="ECO:0000313" key="7">
    <source>
        <dbReference type="Proteomes" id="UP000295726"/>
    </source>
</evidence>
<dbReference type="InterPro" id="IPR018490">
    <property type="entry name" value="cNMP-bd_dom_sf"/>
</dbReference>
<evidence type="ECO:0000259" key="5">
    <source>
        <dbReference type="PROSITE" id="PS51063"/>
    </source>
</evidence>
<dbReference type="InterPro" id="IPR012318">
    <property type="entry name" value="HTH_CRP"/>
</dbReference>
<dbReference type="InterPro" id="IPR036390">
    <property type="entry name" value="WH_DNA-bd_sf"/>
</dbReference>
<accession>A0A4R3KG47</accession>
<feature type="domain" description="HTH crp-type" evidence="5">
    <location>
        <begin position="152"/>
        <end position="220"/>
    </location>
</feature>
<dbReference type="AlphaFoldDB" id="A0A4R3KG47"/>
<dbReference type="OrthoDB" id="9774616at2"/>
<dbReference type="CDD" id="cd00038">
    <property type="entry name" value="CAP_ED"/>
    <property type="match status" value="1"/>
</dbReference>
<organism evidence="6 7">
    <name type="scientific">Muricomes intestini</name>
    <dbReference type="NCBI Taxonomy" id="1796634"/>
    <lineage>
        <taxon>Bacteria</taxon>
        <taxon>Bacillati</taxon>
        <taxon>Bacillota</taxon>
        <taxon>Clostridia</taxon>
        <taxon>Lachnospirales</taxon>
        <taxon>Lachnospiraceae</taxon>
        <taxon>Muricomes</taxon>
    </lineage>
</organism>